<name>A0A6C0HFG4_9ZZZZ</name>
<accession>A0A6C0HFG4</accession>
<protein>
    <submittedName>
        <fullName evidence="1">Uncharacterized protein</fullName>
    </submittedName>
</protein>
<sequence length="93" mass="9967">MSASAYINQRRVLTLAKASKVQYRNHQVSVDLIQGVIPCIPVLNQLTYIPNPPCSCPVLIVTSIDGGFPGDNYPALDGGNPGSQGRVIDFGRI</sequence>
<evidence type="ECO:0000313" key="1">
    <source>
        <dbReference type="EMBL" id="QHT79332.1"/>
    </source>
</evidence>
<organism evidence="1">
    <name type="scientific">viral metagenome</name>
    <dbReference type="NCBI Taxonomy" id="1070528"/>
    <lineage>
        <taxon>unclassified sequences</taxon>
        <taxon>metagenomes</taxon>
        <taxon>organismal metagenomes</taxon>
    </lineage>
</organism>
<reference evidence="1" key="1">
    <citation type="journal article" date="2020" name="Nature">
        <title>Giant virus diversity and host interactions through global metagenomics.</title>
        <authorList>
            <person name="Schulz F."/>
            <person name="Roux S."/>
            <person name="Paez-Espino D."/>
            <person name="Jungbluth S."/>
            <person name="Walsh D.A."/>
            <person name="Denef V.J."/>
            <person name="McMahon K.D."/>
            <person name="Konstantinidis K.T."/>
            <person name="Eloe-Fadrosh E.A."/>
            <person name="Kyrpides N.C."/>
            <person name="Woyke T."/>
        </authorList>
    </citation>
    <scope>NUCLEOTIDE SEQUENCE</scope>
    <source>
        <strain evidence="1">GVMAG-M-3300023179-99</strain>
    </source>
</reference>
<dbReference type="EMBL" id="MN739948">
    <property type="protein sequence ID" value="QHT79332.1"/>
    <property type="molecule type" value="Genomic_DNA"/>
</dbReference>
<dbReference type="AlphaFoldDB" id="A0A6C0HFG4"/>
<proteinExistence type="predicted"/>